<comment type="caution">
    <text evidence="1">The sequence shown here is derived from an EMBL/GenBank/DDBJ whole genome shotgun (WGS) entry which is preliminary data.</text>
</comment>
<organism evidence="1 2">
    <name type="scientific">Adineta steineri</name>
    <dbReference type="NCBI Taxonomy" id="433720"/>
    <lineage>
        <taxon>Eukaryota</taxon>
        <taxon>Metazoa</taxon>
        <taxon>Spiralia</taxon>
        <taxon>Gnathifera</taxon>
        <taxon>Rotifera</taxon>
        <taxon>Eurotatoria</taxon>
        <taxon>Bdelloidea</taxon>
        <taxon>Adinetida</taxon>
        <taxon>Adinetidae</taxon>
        <taxon>Adineta</taxon>
    </lineage>
</organism>
<accession>A0A819U6F9</accession>
<dbReference type="EMBL" id="CAJOBB010004662">
    <property type="protein sequence ID" value="CAF4098263.1"/>
    <property type="molecule type" value="Genomic_DNA"/>
</dbReference>
<dbReference type="AlphaFoldDB" id="A0A819U6F9"/>
<gene>
    <name evidence="1" type="ORF">KXQ929_LOCUS34372</name>
</gene>
<reference evidence="1" key="1">
    <citation type="submission" date="2021-02" db="EMBL/GenBank/DDBJ databases">
        <authorList>
            <person name="Nowell W R."/>
        </authorList>
    </citation>
    <scope>NUCLEOTIDE SEQUENCE</scope>
</reference>
<dbReference type="Proteomes" id="UP000663868">
    <property type="component" value="Unassembled WGS sequence"/>
</dbReference>
<sequence length="178" mass="19678">MYFFSDVLKKVSGINKCAISYLMNNFFLRFEVNGYTNLQEKQILDNCKREIYIFKDAKQWKKSTKVELVALVDDNVVIVLVELFFCDVVTSVDVETVVDDDEATADVETVVDGVTIAEVETVVDAKTVVDGVLIADAETIVDGVTNADVETVVATVTEFTIDVEADCIVVGLSNSEKR</sequence>
<proteinExistence type="predicted"/>
<evidence type="ECO:0000313" key="2">
    <source>
        <dbReference type="Proteomes" id="UP000663868"/>
    </source>
</evidence>
<protein>
    <submittedName>
        <fullName evidence="1">Uncharacterized protein</fullName>
    </submittedName>
</protein>
<name>A0A819U6F9_9BILA</name>
<evidence type="ECO:0000313" key="1">
    <source>
        <dbReference type="EMBL" id="CAF4098263.1"/>
    </source>
</evidence>